<feature type="compositionally biased region" description="Pro residues" evidence="1">
    <location>
        <begin position="71"/>
        <end position="85"/>
    </location>
</feature>
<keyword evidence="3" id="KW-1185">Reference proteome</keyword>
<evidence type="ECO:0000313" key="2">
    <source>
        <dbReference type="EMBL" id="KAJ8429167.1"/>
    </source>
</evidence>
<proteinExistence type="predicted"/>
<gene>
    <name evidence="2" type="ORF">Cgig2_010117</name>
</gene>
<feature type="region of interest" description="Disordered" evidence="1">
    <location>
        <begin position="241"/>
        <end position="266"/>
    </location>
</feature>
<accession>A0A9Q1JQR2</accession>
<feature type="region of interest" description="Disordered" evidence="1">
    <location>
        <begin position="1"/>
        <end position="49"/>
    </location>
</feature>
<evidence type="ECO:0000256" key="1">
    <source>
        <dbReference type="SAM" id="MobiDB-lite"/>
    </source>
</evidence>
<reference evidence="2" key="1">
    <citation type="submission" date="2022-04" db="EMBL/GenBank/DDBJ databases">
        <title>Carnegiea gigantea Genome sequencing and assembly v2.</title>
        <authorList>
            <person name="Copetti D."/>
            <person name="Sanderson M.J."/>
            <person name="Burquez A."/>
            <person name="Wojciechowski M.F."/>
        </authorList>
    </citation>
    <scope>NUCLEOTIDE SEQUENCE</scope>
    <source>
        <strain evidence="2">SGP5-SGP5p</strain>
        <tissue evidence="2">Aerial part</tissue>
    </source>
</reference>
<comment type="caution">
    <text evidence="2">The sequence shown here is derived from an EMBL/GenBank/DDBJ whole genome shotgun (WGS) entry which is preliminary data.</text>
</comment>
<organism evidence="2 3">
    <name type="scientific">Carnegiea gigantea</name>
    <dbReference type="NCBI Taxonomy" id="171969"/>
    <lineage>
        <taxon>Eukaryota</taxon>
        <taxon>Viridiplantae</taxon>
        <taxon>Streptophyta</taxon>
        <taxon>Embryophyta</taxon>
        <taxon>Tracheophyta</taxon>
        <taxon>Spermatophyta</taxon>
        <taxon>Magnoliopsida</taxon>
        <taxon>eudicotyledons</taxon>
        <taxon>Gunneridae</taxon>
        <taxon>Pentapetalae</taxon>
        <taxon>Caryophyllales</taxon>
        <taxon>Cactineae</taxon>
        <taxon>Cactaceae</taxon>
        <taxon>Cactoideae</taxon>
        <taxon>Echinocereeae</taxon>
        <taxon>Carnegiea</taxon>
    </lineage>
</organism>
<evidence type="ECO:0000313" key="3">
    <source>
        <dbReference type="Proteomes" id="UP001153076"/>
    </source>
</evidence>
<feature type="region of interest" description="Disordered" evidence="1">
    <location>
        <begin position="360"/>
        <end position="402"/>
    </location>
</feature>
<feature type="compositionally biased region" description="Polar residues" evidence="1">
    <location>
        <begin position="88"/>
        <end position="102"/>
    </location>
</feature>
<feature type="compositionally biased region" description="Polar residues" evidence="1">
    <location>
        <begin position="366"/>
        <end position="380"/>
    </location>
</feature>
<dbReference type="EMBL" id="JAKOGI010000927">
    <property type="protein sequence ID" value="KAJ8429167.1"/>
    <property type="molecule type" value="Genomic_DNA"/>
</dbReference>
<feature type="compositionally biased region" description="Low complexity" evidence="1">
    <location>
        <begin position="251"/>
        <end position="264"/>
    </location>
</feature>
<feature type="region of interest" description="Disordered" evidence="1">
    <location>
        <begin position="70"/>
        <end position="103"/>
    </location>
</feature>
<name>A0A9Q1JQR2_9CARY</name>
<protein>
    <submittedName>
        <fullName evidence="2">Uncharacterized protein</fullName>
    </submittedName>
</protein>
<dbReference type="Proteomes" id="UP001153076">
    <property type="component" value="Unassembled WGS sequence"/>
</dbReference>
<sequence length="402" mass="45340">MINRDPRHQQRRRGGAWLSDADSGCTHGVPLFEPKPGPRTQPSYAGGTSGMGGVNRAFWNTFAYNKVLQPPLHPTPHPAPQPPVEPTSQRTPEPHATSQQSGGRIVPWSEHEMVVAEKILIESEGDTYLLYYPFTKFEMLLVCNSMLLKYYYWLPQHGRQVHRNFEVNRAKQLKNLFAYACKSSKVSSDSWALLQKYWKDPDFQKLSTQNKKNCSSDPEGMDPSLHTCRAIPITEQRGRLEHRNRWQEYRSSQPSTNGSSQSPPLSYRGIWAQGNLTSKGCVYGFGAEGVVMKQRSHLSVSSRSSSVNNYDARKMATRLNESAVKATEEAHKKEMQDVRKQVEEEMRAKEAKFENELAQEKATRFFKSQQAGSSTALPNTTPSGDDDEDEPDTSDLGDSSHD</sequence>
<feature type="compositionally biased region" description="Acidic residues" evidence="1">
    <location>
        <begin position="384"/>
        <end position="395"/>
    </location>
</feature>
<dbReference type="AlphaFoldDB" id="A0A9Q1JQR2"/>